<dbReference type="AlphaFoldDB" id="A0ABD3F4J4"/>
<name>A0ABD3F4J4_9STRA</name>
<proteinExistence type="predicted"/>
<keyword evidence="2" id="KW-1185">Reference proteome</keyword>
<gene>
    <name evidence="1" type="ORF">V7S43_013791</name>
</gene>
<dbReference type="Proteomes" id="UP001632037">
    <property type="component" value="Unassembled WGS sequence"/>
</dbReference>
<evidence type="ECO:0000313" key="1">
    <source>
        <dbReference type="EMBL" id="KAL3661184.1"/>
    </source>
</evidence>
<organism evidence="1 2">
    <name type="scientific">Phytophthora oleae</name>
    <dbReference type="NCBI Taxonomy" id="2107226"/>
    <lineage>
        <taxon>Eukaryota</taxon>
        <taxon>Sar</taxon>
        <taxon>Stramenopiles</taxon>
        <taxon>Oomycota</taxon>
        <taxon>Peronosporomycetes</taxon>
        <taxon>Peronosporales</taxon>
        <taxon>Peronosporaceae</taxon>
        <taxon>Phytophthora</taxon>
    </lineage>
</organism>
<protein>
    <submittedName>
        <fullName evidence="1">Uncharacterized protein</fullName>
    </submittedName>
</protein>
<dbReference type="EMBL" id="JBIMZQ010000037">
    <property type="protein sequence ID" value="KAL3661184.1"/>
    <property type="molecule type" value="Genomic_DNA"/>
</dbReference>
<comment type="caution">
    <text evidence="1">The sequence shown here is derived from an EMBL/GenBank/DDBJ whole genome shotgun (WGS) entry which is preliminary data.</text>
</comment>
<sequence>MNIMNARQYLAEKGYIVLYKAVSDEDVNELRSIARSDGRKIVQLHWNNATWNGEAFDTLRPRALLPKQISRELTISFRRHYLTFFPHTTASEWSYCRQSLVLSTNHPAGIFHHRSPMAMRQI</sequence>
<accession>A0ABD3F4J4</accession>
<evidence type="ECO:0000313" key="2">
    <source>
        <dbReference type="Proteomes" id="UP001632037"/>
    </source>
</evidence>
<reference evidence="1 2" key="1">
    <citation type="submission" date="2024-09" db="EMBL/GenBank/DDBJ databases">
        <title>Genome sequencing and assembly of Phytophthora oleae, isolate VK10A, causative agent of rot of olive drupes.</title>
        <authorList>
            <person name="Conti Taguali S."/>
            <person name="Riolo M."/>
            <person name="La Spada F."/>
            <person name="Cacciola S.O."/>
            <person name="Dionisio G."/>
        </authorList>
    </citation>
    <scope>NUCLEOTIDE SEQUENCE [LARGE SCALE GENOMIC DNA]</scope>
    <source>
        <strain evidence="1 2">VK10A</strain>
    </source>
</reference>